<dbReference type="Proteomes" id="UP001183610">
    <property type="component" value="Unassembled WGS sequence"/>
</dbReference>
<gene>
    <name evidence="2" type="ORF">RM574_14030</name>
    <name evidence="1" type="ORF">RM698_23490</name>
</gene>
<dbReference type="EMBL" id="JAVRER010000018">
    <property type="protein sequence ID" value="MDT0416607.1"/>
    <property type="molecule type" value="Genomic_DNA"/>
</dbReference>
<dbReference type="AlphaFoldDB" id="A0ABD5E5X8"/>
<evidence type="ECO:0008006" key="5">
    <source>
        <dbReference type="Google" id="ProtNLM"/>
    </source>
</evidence>
<accession>A0ABD5E5X8</accession>
<protein>
    <recommendedName>
        <fullName evidence="5">Lipoprotein</fullName>
    </recommendedName>
</protein>
<reference evidence="2" key="2">
    <citation type="submission" date="2024-03" db="EMBL/GenBank/DDBJ databases">
        <title>30 novel species of actinomycetes from the DSMZ collection.</title>
        <authorList>
            <person name="Nouioui I."/>
        </authorList>
    </citation>
    <scope>NUCLEOTIDE SEQUENCE</scope>
    <source>
        <strain evidence="2">DSM 41982</strain>
    </source>
</reference>
<evidence type="ECO:0000313" key="3">
    <source>
        <dbReference type="Proteomes" id="UP001183607"/>
    </source>
</evidence>
<evidence type="ECO:0000313" key="1">
    <source>
        <dbReference type="EMBL" id="MDT0411999.1"/>
    </source>
</evidence>
<keyword evidence="4" id="KW-1185">Reference proteome</keyword>
<proteinExistence type="predicted"/>
<dbReference type="Proteomes" id="UP001183607">
    <property type="component" value="Unassembled WGS sequence"/>
</dbReference>
<comment type="caution">
    <text evidence="2">The sequence shown here is derived from an EMBL/GenBank/DDBJ whole genome shotgun (WGS) entry which is preliminary data.</text>
</comment>
<organism evidence="2 3">
    <name type="scientific">Streptomyces evansiae</name>
    <dbReference type="NCBI Taxonomy" id="3075535"/>
    <lineage>
        <taxon>Bacteria</taxon>
        <taxon>Bacillati</taxon>
        <taxon>Actinomycetota</taxon>
        <taxon>Actinomycetes</taxon>
        <taxon>Kitasatosporales</taxon>
        <taxon>Streptomycetaceae</taxon>
        <taxon>Streptomyces</taxon>
    </lineage>
</organism>
<reference evidence="3 4" key="1">
    <citation type="submission" date="2023-07" db="EMBL/GenBank/DDBJ databases">
        <title>30 novel species of actinomycetes from the DSMZ collection.</title>
        <authorList>
            <person name="Nouioui I."/>
        </authorList>
    </citation>
    <scope>NUCLEOTIDE SEQUENCE [LARGE SCALE GENOMIC DNA]</scope>
    <source>
        <strain evidence="1 4">DSM 41979</strain>
        <strain evidence="3">DSM 41982</strain>
    </source>
</reference>
<evidence type="ECO:0000313" key="2">
    <source>
        <dbReference type="EMBL" id="MDT0416607.1"/>
    </source>
</evidence>
<dbReference type="EMBL" id="JAVRET010000065">
    <property type="protein sequence ID" value="MDT0411999.1"/>
    <property type="molecule type" value="Genomic_DNA"/>
</dbReference>
<name>A0ABD5E5X8_9ACTN</name>
<sequence length="233" mass="24157">MCAALLGGLGACGEDPDEGTNGVGKLSAEQIHRRTTAAAGGARSVRLKGNLISGGHTYTLDMRLTAEGGTGTVRTKGAAFSLLRVEKHLYLRASAAFWEHEAAQAKGGGSAKSAAGKLDKKYVKVPPKDPSYQRLSLFTDKKALLDGLLGLGGEVVDAGRGESGGVRTVRVAGDKGSGARIDVSLEGEPYPLKLRRAGDAGTVALSAWNAALDLKEPGLDETVDYGDRLLPQT</sequence>
<evidence type="ECO:0000313" key="4">
    <source>
        <dbReference type="Proteomes" id="UP001183610"/>
    </source>
</evidence>